<comment type="similarity">
    <text evidence="1">Belongs to the class-I pyridine nucleotide-disulfide oxidoreductase family.</text>
</comment>
<dbReference type="PRINTS" id="PR00411">
    <property type="entry name" value="PNDRDTASEI"/>
</dbReference>
<name>A0A4R6VWB4_9PSEU</name>
<dbReference type="SUPFAM" id="SSF51905">
    <property type="entry name" value="FAD/NAD(P)-binding domain"/>
    <property type="match status" value="1"/>
</dbReference>
<gene>
    <name evidence="9" type="ORF">EV188_10122</name>
</gene>
<feature type="binding site" evidence="5">
    <location>
        <position position="279"/>
    </location>
    <ligand>
        <name>NAD(+)</name>
        <dbReference type="ChEBI" id="CHEBI:57540"/>
    </ligand>
</feature>
<feature type="domain" description="Pyridine nucleotide-disulphide oxidoreductase dimerisation" evidence="7">
    <location>
        <begin position="365"/>
        <end position="471"/>
    </location>
</feature>
<feature type="disulfide bond" description="Redox-active" evidence="6">
    <location>
        <begin position="43"/>
        <end position="48"/>
    </location>
</feature>
<evidence type="ECO:0000259" key="7">
    <source>
        <dbReference type="Pfam" id="PF02852"/>
    </source>
</evidence>
<evidence type="ECO:0000256" key="1">
    <source>
        <dbReference type="ARBA" id="ARBA00007532"/>
    </source>
</evidence>
<dbReference type="AlphaFoldDB" id="A0A4R6VWB4"/>
<dbReference type="SUPFAM" id="SSF55424">
    <property type="entry name" value="FAD/NAD-linked reductases, dimerisation (C-terminal) domain"/>
    <property type="match status" value="1"/>
</dbReference>
<dbReference type="Pfam" id="PF02852">
    <property type="entry name" value="Pyr_redox_dim"/>
    <property type="match status" value="1"/>
</dbReference>
<dbReference type="RefSeq" id="WP_208113923.1">
    <property type="nucleotide sequence ID" value="NZ_BAABHR010000015.1"/>
</dbReference>
<comment type="cofactor">
    <cofactor evidence="5">
        <name>FAD</name>
        <dbReference type="ChEBI" id="CHEBI:57692"/>
    </cofactor>
    <text evidence="5">Binds 1 FAD per subunit.</text>
</comment>
<feature type="domain" description="FAD/NAD(P)-binding" evidence="8">
    <location>
        <begin position="7"/>
        <end position="332"/>
    </location>
</feature>
<protein>
    <submittedName>
        <fullName evidence="9">Dihydrolipoamide dehydrogenase</fullName>
    </submittedName>
</protein>
<sequence length="480" mass="49654">MSDLEVDVVVIGAGPVGENVADRAHQQGLSAAIVESRLVGGECSYYACIPSKALLRPVDLYAATQRMPGVAQAVSGTVDAAKVLARRDEFAGEDDSSQADWLSGAGITLLRGHGRITSERAVEVTHHDGTTTSVAARSVVVATGSVPVYPPVDGLDGVNAWTNQEATQAKEVPDSLVILGGGVVGVEMATAFRGLGARVTLVQHSDRLVPTTEPEAGRRLHASLTASGVDVRLSTSMTAVRREGGPGDAAERSSTRGGVVATLDDGTEVRAAELLVAAGRKPATSDIGLDTVGLEPGTHLAADDTTTVQGDWLYAVGDASTGAQLTHMGKYQARICGDVVVARSKGAELGGRYSHHATTAEHTAVPQVIFTDPQIGAVGHTDAAARDAGLTVRAVSYEIGSVAGGSLQADGYDGFASIVVDTDRNVIVGATFVGQDVAEMVHAATIAVVGEVPLERLWHAVPSFPTMSEVWLRLLETYGL</sequence>
<accession>A0A4R6VWB4</accession>
<feature type="binding site" evidence="5">
    <location>
        <begin position="180"/>
        <end position="187"/>
    </location>
    <ligand>
        <name>NAD(+)</name>
        <dbReference type="ChEBI" id="CHEBI:57540"/>
    </ligand>
</feature>
<keyword evidence="5" id="KW-0547">Nucleotide-binding</keyword>
<evidence type="ECO:0000256" key="4">
    <source>
        <dbReference type="ARBA" id="ARBA00023027"/>
    </source>
</evidence>
<dbReference type="InterPro" id="IPR050151">
    <property type="entry name" value="Class-I_Pyr_Nuc-Dis_Oxidored"/>
</dbReference>
<dbReference type="Gene3D" id="3.50.50.60">
    <property type="entry name" value="FAD/NAD(P)-binding domain"/>
    <property type="match status" value="2"/>
</dbReference>
<dbReference type="Gene3D" id="3.30.390.30">
    <property type="match status" value="1"/>
</dbReference>
<dbReference type="InterPro" id="IPR001100">
    <property type="entry name" value="Pyr_nuc-diS_OxRdtase"/>
</dbReference>
<evidence type="ECO:0000313" key="9">
    <source>
        <dbReference type="EMBL" id="TDQ64775.1"/>
    </source>
</evidence>
<keyword evidence="2" id="KW-0285">Flavoprotein</keyword>
<proteinExistence type="inferred from homology"/>
<dbReference type="Proteomes" id="UP000295705">
    <property type="component" value="Unassembled WGS sequence"/>
</dbReference>
<evidence type="ECO:0000256" key="3">
    <source>
        <dbReference type="ARBA" id="ARBA00022827"/>
    </source>
</evidence>
<dbReference type="PIRSF" id="PIRSF000350">
    <property type="entry name" value="Mercury_reductase_MerA"/>
    <property type="match status" value="1"/>
</dbReference>
<dbReference type="InterPro" id="IPR004099">
    <property type="entry name" value="Pyr_nucl-diS_OxRdtase_dimer"/>
</dbReference>
<keyword evidence="4 5" id="KW-0520">NAD</keyword>
<reference evidence="9 10" key="1">
    <citation type="submission" date="2019-03" db="EMBL/GenBank/DDBJ databases">
        <title>Genomic Encyclopedia of Type Strains, Phase IV (KMG-IV): sequencing the most valuable type-strain genomes for metagenomic binning, comparative biology and taxonomic classification.</title>
        <authorList>
            <person name="Goeker M."/>
        </authorList>
    </citation>
    <scope>NUCLEOTIDE SEQUENCE [LARGE SCALE GENOMIC DNA]</scope>
    <source>
        <strain evidence="9 10">DSM 45775</strain>
    </source>
</reference>
<comment type="caution">
    <text evidence="9">The sequence shown here is derived from an EMBL/GenBank/DDBJ whole genome shotgun (WGS) entry which is preliminary data.</text>
</comment>
<dbReference type="GO" id="GO:0050660">
    <property type="term" value="F:flavin adenine dinucleotide binding"/>
    <property type="evidence" value="ECO:0007669"/>
    <property type="project" value="TreeGrafter"/>
</dbReference>
<keyword evidence="10" id="KW-1185">Reference proteome</keyword>
<dbReference type="GO" id="GO:0006103">
    <property type="term" value="P:2-oxoglutarate metabolic process"/>
    <property type="evidence" value="ECO:0007669"/>
    <property type="project" value="TreeGrafter"/>
</dbReference>
<dbReference type="InterPro" id="IPR036188">
    <property type="entry name" value="FAD/NAD-bd_sf"/>
</dbReference>
<evidence type="ECO:0000256" key="2">
    <source>
        <dbReference type="ARBA" id="ARBA00022630"/>
    </source>
</evidence>
<dbReference type="PRINTS" id="PR00368">
    <property type="entry name" value="FADPNR"/>
</dbReference>
<organism evidence="9 10">
    <name type="scientific">Actinomycetospora succinea</name>
    <dbReference type="NCBI Taxonomy" id="663603"/>
    <lineage>
        <taxon>Bacteria</taxon>
        <taxon>Bacillati</taxon>
        <taxon>Actinomycetota</taxon>
        <taxon>Actinomycetes</taxon>
        <taxon>Pseudonocardiales</taxon>
        <taxon>Pseudonocardiaceae</taxon>
        <taxon>Actinomycetospora</taxon>
    </lineage>
</organism>
<dbReference type="EMBL" id="SNYO01000001">
    <property type="protein sequence ID" value="TDQ64775.1"/>
    <property type="molecule type" value="Genomic_DNA"/>
</dbReference>
<evidence type="ECO:0000313" key="10">
    <source>
        <dbReference type="Proteomes" id="UP000295705"/>
    </source>
</evidence>
<dbReference type="InterPro" id="IPR016156">
    <property type="entry name" value="FAD/NAD-linked_Rdtase_dimer_sf"/>
</dbReference>
<dbReference type="InterPro" id="IPR023753">
    <property type="entry name" value="FAD/NAD-binding_dom"/>
</dbReference>
<dbReference type="Pfam" id="PF07992">
    <property type="entry name" value="Pyr_redox_2"/>
    <property type="match status" value="1"/>
</dbReference>
<feature type="binding site" evidence="5">
    <location>
        <position position="52"/>
    </location>
    <ligand>
        <name>FAD</name>
        <dbReference type="ChEBI" id="CHEBI:57692"/>
    </ligand>
</feature>
<dbReference type="GO" id="GO:0004148">
    <property type="term" value="F:dihydrolipoyl dehydrogenase (NADH) activity"/>
    <property type="evidence" value="ECO:0007669"/>
    <property type="project" value="TreeGrafter"/>
</dbReference>
<feature type="binding site" evidence="5">
    <location>
        <position position="114"/>
    </location>
    <ligand>
        <name>FAD</name>
        <dbReference type="ChEBI" id="CHEBI:57692"/>
    </ligand>
</feature>
<keyword evidence="3 5" id="KW-0274">FAD</keyword>
<dbReference type="PANTHER" id="PTHR22912">
    <property type="entry name" value="DISULFIDE OXIDOREDUCTASE"/>
    <property type="match status" value="1"/>
</dbReference>
<evidence type="ECO:0000256" key="6">
    <source>
        <dbReference type="PIRSR" id="PIRSR000350-4"/>
    </source>
</evidence>
<feature type="binding site" evidence="5">
    <location>
        <begin position="143"/>
        <end position="145"/>
    </location>
    <ligand>
        <name>FAD</name>
        <dbReference type="ChEBI" id="CHEBI:57692"/>
    </ligand>
</feature>
<evidence type="ECO:0000259" key="8">
    <source>
        <dbReference type="Pfam" id="PF07992"/>
    </source>
</evidence>
<dbReference type="PANTHER" id="PTHR22912:SF151">
    <property type="entry name" value="DIHYDROLIPOYL DEHYDROGENASE, MITOCHONDRIAL"/>
    <property type="match status" value="1"/>
</dbReference>
<feature type="binding site" evidence="5">
    <location>
        <position position="318"/>
    </location>
    <ligand>
        <name>FAD</name>
        <dbReference type="ChEBI" id="CHEBI:57692"/>
    </ligand>
</feature>
<evidence type="ECO:0000256" key="5">
    <source>
        <dbReference type="PIRSR" id="PIRSR000350-3"/>
    </source>
</evidence>